<feature type="chain" id="PRO_5001649010" evidence="1">
    <location>
        <begin position="23"/>
        <end position="184"/>
    </location>
</feature>
<dbReference type="AlphaFoldDB" id="A0A067SKP8"/>
<feature type="signal peptide" evidence="1">
    <location>
        <begin position="1"/>
        <end position="22"/>
    </location>
</feature>
<name>A0A067SKP8_GALM3</name>
<dbReference type="HOGENOM" id="CLU_115519_1_0_1"/>
<gene>
    <name evidence="2" type="ORF">GALMADRAFT_258313</name>
</gene>
<dbReference type="EMBL" id="KL142415">
    <property type="protein sequence ID" value="KDR67348.1"/>
    <property type="molecule type" value="Genomic_DNA"/>
</dbReference>
<keyword evidence="1" id="KW-0732">Signal</keyword>
<evidence type="ECO:0000313" key="2">
    <source>
        <dbReference type="EMBL" id="KDR67348.1"/>
    </source>
</evidence>
<dbReference type="OrthoDB" id="2575973at2759"/>
<accession>A0A067SKP8</accession>
<keyword evidence="3" id="KW-1185">Reference proteome</keyword>
<organism evidence="2 3">
    <name type="scientific">Galerina marginata (strain CBS 339.88)</name>
    <dbReference type="NCBI Taxonomy" id="685588"/>
    <lineage>
        <taxon>Eukaryota</taxon>
        <taxon>Fungi</taxon>
        <taxon>Dikarya</taxon>
        <taxon>Basidiomycota</taxon>
        <taxon>Agaricomycotina</taxon>
        <taxon>Agaricomycetes</taxon>
        <taxon>Agaricomycetidae</taxon>
        <taxon>Agaricales</taxon>
        <taxon>Agaricineae</taxon>
        <taxon>Strophariaceae</taxon>
        <taxon>Galerina</taxon>
    </lineage>
</organism>
<evidence type="ECO:0000256" key="1">
    <source>
        <dbReference type="SAM" id="SignalP"/>
    </source>
</evidence>
<protein>
    <submittedName>
        <fullName evidence="2">Uncharacterized protein</fullName>
    </submittedName>
</protein>
<sequence length="184" mass="18663">MFASRFFATFLAMSALAAYASPAPVEIKKRADVADVLSIVSTLQGTTSSILPQFNALVANNQANTASVTPLASQLVSAFNTASGSLKATGPVDASSGGTPNDVAIAFAPILSEIAITLEAVEAVVPGLPVVLAGIGFDIAVNEVLLGLDIVLAGVVRLVAGLLFDVAAILRNLGFVLTLLTLVL</sequence>
<reference evidence="3" key="1">
    <citation type="journal article" date="2014" name="Proc. Natl. Acad. Sci. U.S.A.">
        <title>Extensive sampling of basidiomycete genomes demonstrates inadequacy of the white-rot/brown-rot paradigm for wood decay fungi.</title>
        <authorList>
            <person name="Riley R."/>
            <person name="Salamov A.A."/>
            <person name="Brown D.W."/>
            <person name="Nagy L.G."/>
            <person name="Floudas D."/>
            <person name="Held B.W."/>
            <person name="Levasseur A."/>
            <person name="Lombard V."/>
            <person name="Morin E."/>
            <person name="Otillar R."/>
            <person name="Lindquist E.A."/>
            <person name="Sun H."/>
            <person name="LaButti K.M."/>
            <person name="Schmutz J."/>
            <person name="Jabbour D."/>
            <person name="Luo H."/>
            <person name="Baker S.E."/>
            <person name="Pisabarro A.G."/>
            <person name="Walton J.D."/>
            <person name="Blanchette R.A."/>
            <person name="Henrissat B."/>
            <person name="Martin F."/>
            <person name="Cullen D."/>
            <person name="Hibbett D.S."/>
            <person name="Grigoriev I.V."/>
        </authorList>
    </citation>
    <scope>NUCLEOTIDE SEQUENCE [LARGE SCALE GENOMIC DNA]</scope>
    <source>
        <strain evidence="3">CBS 339.88</strain>
    </source>
</reference>
<evidence type="ECO:0000313" key="3">
    <source>
        <dbReference type="Proteomes" id="UP000027222"/>
    </source>
</evidence>
<dbReference type="Proteomes" id="UP000027222">
    <property type="component" value="Unassembled WGS sequence"/>
</dbReference>
<proteinExistence type="predicted"/>